<evidence type="ECO:0008006" key="9">
    <source>
        <dbReference type="Google" id="ProtNLM"/>
    </source>
</evidence>
<comment type="similarity">
    <text evidence="1">Belongs to the FemABX family.</text>
</comment>
<dbReference type="EMBL" id="CP013118">
    <property type="protein sequence ID" value="ALO15771.1"/>
    <property type="molecule type" value="Genomic_DNA"/>
</dbReference>
<gene>
    <name evidence="7" type="ORF">L21SP5_02138</name>
</gene>
<dbReference type="GO" id="GO:0008360">
    <property type="term" value="P:regulation of cell shape"/>
    <property type="evidence" value="ECO:0007669"/>
    <property type="project" value="UniProtKB-KW"/>
</dbReference>
<dbReference type="KEGG" id="blq:L21SP5_02138"/>
<evidence type="ECO:0000256" key="4">
    <source>
        <dbReference type="ARBA" id="ARBA00022984"/>
    </source>
</evidence>
<evidence type="ECO:0000256" key="6">
    <source>
        <dbReference type="ARBA" id="ARBA00023316"/>
    </source>
</evidence>
<dbReference type="SUPFAM" id="SSF55729">
    <property type="entry name" value="Acyl-CoA N-acyltransferases (Nat)"/>
    <property type="match status" value="2"/>
</dbReference>
<dbReference type="RefSeq" id="WP_057953203.1">
    <property type="nucleotide sequence ID" value="NZ_CP013118.1"/>
</dbReference>
<evidence type="ECO:0000256" key="5">
    <source>
        <dbReference type="ARBA" id="ARBA00023315"/>
    </source>
</evidence>
<dbReference type="Pfam" id="PF02388">
    <property type="entry name" value="FemAB"/>
    <property type="match status" value="1"/>
</dbReference>
<evidence type="ECO:0000256" key="1">
    <source>
        <dbReference type="ARBA" id="ARBA00009943"/>
    </source>
</evidence>
<dbReference type="PANTHER" id="PTHR36174:SF1">
    <property type="entry name" value="LIPID II:GLYCINE GLYCYLTRANSFERASE"/>
    <property type="match status" value="1"/>
</dbReference>
<dbReference type="InterPro" id="IPR050644">
    <property type="entry name" value="PG_Glycine_Bridge_Synth"/>
</dbReference>
<dbReference type="Proteomes" id="UP000064893">
    <property type="component" value="Chromosome"/>
</dbReference>
<dbReference type="GO" id="GO:0009252">
    <property type="term" value="P:peptidoglycan biosynthetic process"/>
    <property type="evidence" value="ECO:0007669"/>
    <property type="project" value="UniProtKB-KW"/>
</dbReference>
<organism evidence="7 8">
    <name type="scientific">Salinivirga cyanobacteriivorans</name>
    <dbReference type="NCBI Taxonomy" id="1307839"/>
    <lineage>
        <taxon>Bacteria</taxon>
        <taxon>Pseudomonadati</taxon>
        <taxon>Bacteroidota</taxon>
        <taxon>Bacteroidia</taxon>
        <taxon>Bacteroidales</taxon>
        <taxon>Salinivirgaceae</taxon>
        <taxon>Salinivirga</taxon>
    </lineage>
</organism>
<protein>
    <recommendedName>
        <fullName evidence="9">FemAB-related protein, PEP-CTERM system-associated</fullName>
    </recommendedName>
</protein>
<evidence type="ECO:0000256" key="2">
    <source>
        <dbReference type="ARBA" id="ARBA00022679"/>
    </source>
</evidence>
<dbReference type="InterPro" id="IPR016181">
    <property type="entry name" value="Acyl_CoA_acyltransferase"/>
</dbReference>
<evidence type="ECO:0000313" key="7">
    <source>
        <dbReference type="EMBL" id="ALO15771.1"/>
    </source>
</evidence>
<keyword evidence="4" id="KW-0573">Peptidoglycan synthesis</keyword>
<dbReference type="OrthoDB" id="1493698at2"/>
<keyword evidence="6" id="KW-0961">Cell wall biogenesis/degradation</keyword>
<keyword evidence="8" id="KW-1185">Reference proteome</keyword>
<keyword evidence="2" id="KW-0808">Transferase</keyword>
<dbReference type="GO" id="GO:0071555">
    <property type="term" value="P:cell wall organization"/>
    <property type="evidence" value="ECO:0007669"/>
    <property type="project" value="UniProtKB-KW"/>
</dbReference>
<dbReference type="AlphaFoldDB" id="A0A0S2I0K9"/>
<evidence type="ECO:0000313" key="8">
    <source>
        <dbReference type="Proteomes" id="UP000064893"/>
    </source>
</evidence>
<dbReference type="GO" id="GO:0016755">
    <property type="term" value="F:aminoacyltransferase activity"/>
    <property type="evidence" value="ECO:0007669"/>
    <property type="project" value="InterPro"/>
</dbReference>
<accession>A0A0S2I0K9</accession>
<evidence type="ECO:0000256" key="3">
    <source>
        <dbReference type="ARBA" id="ARBA00022960"/>
    </source>
</evidence>
<keyword evidence="5" id="KW-0012">Acyltransferase</keyword>
<keyword evidence="3" id="KW-0133">Cell shape</keyword>
<dbReference type="STRING" id="1307839.L21SP5_02138"/>
<dbReference type="Gene3D" id="3.40.630.30">
    <property type="match status" value="1"/>
</dbReference>
<dbReference type="InterPro" id="IPR003447">
    <property type="entry name" value="FEMABX"/>
</dbReference>
<dbReference type="PANTHER" id="PTHR36174">
    <property type="entry name" value="LIPID II:GLYCINE GLYCYLTRANSFERASE"/>
    <property type="match status" value="1"/>
</dbReference>
<dbReference type="PROSITE" id="PS51191">
    <property type="entry name" value="FEMABX"/>
    <property type="match status" value="1"/>
</dbReference>
<name>A0A0S2I0K9_9BACT</name>
<proteinExistence type="inferred from homology"/>
<sequence length="349" mass="40648">MSQYNICKVSEENAGKWNQLFEKAHFPFYTKSIYYAHVQKLNGRLVETYVVEKKGVSVCGAHFTIKKSLRGFIKTADLVSGITIHKSAAKDDIRFLLEKFIMWAKKQGAAVLRINPWIPLSINDLQVKLSNDIHELLTDYGFRHNNDHLHTYWIDLTKSEKELLSAMKPQTRRKIRKAIKAGFEVEHITKPEKSKIDLFWTAYQKLGHQKDFDTLSYDRFFAEVEALLKTGAVLFFFKFNHTIVNTALATSFGIASYYHGALNAEYKNLEGCPSPGHFVQWYMMIYMKKMGLKTYDMAFCPGPEPIENHPQYNMWRFKYSFRGQHVAFMPSYIKKGKMLLGSLFMWIKK</sequence>
<reference evidence="7 8" key="1">
    <citation type="submission" date="2015-11" db="EMBL/GenBank/DDBJ databases">
        <title>Description and complete genome sequence of a novel strain predominating in hypersaline microbial mats and representing a new family of the Bacteriodetes phylum.</title>
        <authorList>
            <person name="Spring S."/>
            <person name="Bunk B."/>
            <person name="Sproer C."/>
            <person name="Klenk H.-P."/>
        </authorList>
    </citation>
    <scope>NUCLEOTIDE SEQUENCE [LARGE SCALE GENOMIC DNA]</scope>
    <source>
        <strain evidence="7 8">L21-Spi-D4</strain>
    </source>
</reference>